<feature type="domain" description="Bacterial alpha-L-rhamnosidase N-terminal" evidence="5">
    <location>
        <begin position="197"/>
        <end position="352"/>
    </location>
</feature>
<dbReference type="Gene3D" id="2.60.40.10">
    <property type="entry name" value="Immunoglobulins"/>
    <property type="match status" value="1"/>
</dbReference>
<dbReference type="PIRSF" id="PIRSF010631">
    <property type="entry name" value="A-rhamnsds"/>
    <property type="match status" value="1"/>
</dbReference>
<dbReference type="Gene3D" id="1.50.10.10">
    <property type="match status" value="1"/>
</dbReference>
<keyword evidence="3" id="KW-0378">Hydrolase</keyword>
<dbReference type="SUPFAM" id="SSF48208">
    <property type="entry name" value="Six-hairpin glycosidases"/>
    <property type="match status" value="1"/>
</dbReference>
<dbReference type="InterPro" id="IPR008902">
    <property type="entry name" value="Rhamnosid_concanavalin"/>
</dbReference>
<evidence type="ECO:0000256" key="2">
    <source>
        <dbReference type="ARBA" id="ARBA00012652"/>
    </source>
</evidence>
<organism evidence="8 9">
    <name type="scientific">Hallella multisaccharivorax DSM 17128</name>
    <dbReference type="NCBI Taxonomy" id="688246"/>
    <lineage>
        <taxon>Bacteria</taxon>
        <taxon>Pseudomonadati</taxon>
        <taxon>Bacteroidota</taxon>
        <taxon>Bacteroidia</taxon>
        <taxon>Bacteroidales</taxon>
        <taxon>Prevotellaceae</taxon>
        <taxon>Hallella</taxon>
    </lineage>
</organism>
<dbReference type="GO" id="GO:0030596">
    <property type="term" value="F:alpha-L-rhamnosidase activity"/>
    <property type="evidence" value="ECO:0007669"/>
    <property type="project" value="UniProtKB-EC"/>
</dbReference>
<gene>
    <name evidence="8" type="ORF">Premu_2577</name>
</gene>
<accession>F8NB23</accession>
<dbReference type="AlphaFoldDB" id="F8NB23"/>
<name>F8NB23_9BACT</name>
<feature type="domain" description="Alpha-L-rhamnosidase concanavalin-like" evidence="4">
    <location>
        <begin position="382"/>
        <end position="467"/>
    </location>
</feature>
<dbReference type="InterPro" id="IPR035396">
    <property type="entry name" value="Bac_rhamnosid6H"/>
</dbReference>
<dbReference type="Gene3D" id="2.60.120.260">
    <property type="entry name" value="Galactose-binding domain-like"/>
    <property type="match status" value="2"/>
</dbReference>
<dbReference type="InterPro" id="IPR008928">
    <property type="entry name" value="6-hairpin_glycosidase_sf"/>
</dbReference>
<evidence type="ECO:0000259" key="4">
    <source>
        <dbReference type="Pfam" id="PF05592"/>
    </source>
</evidence>
<proteinExistence type="predicted"/>
<dbReference type="InterPro" id="IPR016007">
    <property type="entry name" value="Alpha_rhamnosid"/>
</dbReference>
<dbReference type="InterPro" id="IPR013783">
    <property type="entry name" value="Ig-like_fold"/>
</dbReference>
<dbReference type="GO" id="GO:0005975">
    <property type="term" value="P:carbohydrate metabolic process"/>
    <property type="evidence" value="ECO:0007669"/>
    <property type="project" value="InterPro"/>
</dbReference>
<dbReference type="STRING" id="688246.Premu_2577"/>
<protein>
    <recommendedName>
        <fullName evidence="2">alpha-L-rhamnosidase</fullName>
        <ecNumber evidence="2">3.2.1.40</ecNumber>
    </recommendedName>
</protein>
<dbReference type="InterPro" id="IPR035398">
    <property type="entry name" value="Bac_rhamnosid_C"/>
</dbReference>
<dbReference type="Pfam" id="PF25788">
    <property type="entry name" value="Ig_Rha78A_N"/>
    <property type="match status" value="1"/>
</dbReference>
<dbReference type="EC" id="3.2.1.40" evidence="2"/>
<dbReference type="EMBL" id="GL945017">
    <property type="protein sequence ID" value="EGN57931.1"/>
    <property type="molecule type" value="Genomic_DNA"/>
</dbReference>
<comment type="catalytic activity">
    <reaction evidence="1">
        <text>Hydrolysis of terminal non-reducing alpha-L-rhamnose residues in alpha-L-rhamnosides.</text>
        <dbReference type="EC" id="3.2.1.40"/>
    </reaction>
</comment>
<keyword evidence="9" id="KW-1185">Reference proteome</keyword>
<dbReference type="InterPro" id="IPR012341">
    <property type="entry name" value="6hp_glycosidase-like_sf"/>
</dbReference>
<evidence type="ECO:0000259" key="6">
    <source>
        <dbReference type="Pfam" id="PF17389"/>
    </source>
</evidence>
<evidence type="ECO:0000256" key="1">
    <source>
        <dbReference type="ARBA" id="ARBA00001445"/>
    </source>
</evidence>
<evidence type="ECO:0000259" key="7">
    <source>
        <dbReference type="Pfam" id="PF17390"/>
    </source>
</evidence>
<dbReference type="Pfam" id="PF05592">
    <property type="entry name" value="Bac_rhamnosid"/>
    <property type="match status" value="1"/>
</dbReference>
<dbReference type="Proteomes" id="UP000002772">
    <property type="component" value="Unassembled WGS sequence"/>
</dbReference>
<dbReference type="InterPro" id="IPR013737">
    <property type="entry name" value="Bac_rhamnosid_N"/>
</dbReference>
<reference evidence="9" key="1">
    <citation type="journal article" date="2011" name="Stand. Genomic Sci.">
        <title>Non-contiguous finished genome sequence of the opportunistic oral pathogen Prevotella multisaccharivorax type strain (PPPA20).</title>
        <authorList>
            <person name="Pati A."/>
            <person name="Gronow S."/>
            <person name="Lu M."/>
            <person name="Lapidus A."/>
            <person name="Nolan M."/>
            <person name="Lucas S."/>
            <person name="Hammon N."/>
            <person name="Deshpande S."/>
            <person name="Cheng J.F."/>
            <person name="Tapia R."/>
            <person name="Han C."/>
            <person name="Goodwin L."/>
            <person name="Pitluck S."/>
            <person name="Liolios K."/>
            <person name="Pagani I."/>
            <person name="Mavromatis K."/>
            <person name="Mikhailova N."/>
            <person name="Huntemann M."/>
            <person name="Chen A."/>
            <person name="Palaniappan K."/>
            <person name="Land M."/>
            <person name="Hauser L."/>
            <person name="Detter J.C."/>
            <person name="Brambilla E.M."/>
            <person name="Rohde M."/>
            <person name="Goker M."/>
            <person name="Woyke T."/>
            <person name="Bristow J."/>
            <person name="Eisen J.A."/>
            <person name="Markowitz V."/>
            <person name="Hugenholtz P."/>
            <person name="Kyrpides N.C."/>
            <person name="Klenk H.P."/>
            <person name="Ivanova N."/>
        </authorList>
    </citation>
    <scope>NUCLEOTIDE SEQUENCE [LARGE SCALE GENOMIC DNA]</scope>
    <source>
        <strain evidence="9">DSM 17128</strain>
    </source>
</reference>
<dbReference type="HOGENOM" id="CLU_002926_1_1_10"/>
<feature type="domain" description="Alpha-L-rhamnosidase six-hairpin glycosidase" evidence="6">
    <location>
        <begin position="493"/>
        <end position="835"/>
    </location>
</feature>
<dbReference type="eggNOG" id="COG3408">
    <property type="taxonomic scope" value="Bacteria"/>
</dbReference>
<evidence type="ECO:0000256" key="3">
    <source>
        <dbReference type="ARBA" id="ARBA00022801"/>
    </source>
</evidence>
<dbReference type="PANTHER" id="PTHR33307:SF11">
    <property type="entry name" value="ALPHA-L-RHAMNOSIDASE"/>
    <property type="match status" value="1"/>
</dbReference>
<sequence>MYMLPFMMLRAMKKQYHGKCLLLAWALLFLHLHAGAARYEVYGLTCENFPRPVGVESSHPRFSWKLLAEQRNTLQTAYELEVYQDRQLVWASGKRQGESQLYVPYEGKPLQSATRYEWRVRSYDNHGNCSPWSDRQPFTTALLAPADWQDAKWIALEKDQATVTDGRHLSAAYGDARTKLFGRYRMPLFRRVIQWDKPIRQAVAYVSGLGHFELMLNGRKQGRHFLDPGWSNYNRQALYVAFDLTDSLKSIASRRAVLGVMLGNGFYNIPTGRYFKLSRSNGAPKLRLKLVIRYEDGTTATVVSDKNWKTCAGPITFSSIYGGEDYDARREQRGWASDAGFDDSRWQKPVIAGGYHVRMKAQLGARMELAQRVDTRRRYKNGHGRWVYDLGQNFGGVVSMQVRGKQGCRIVLVPGELLNADSTVNQDATGKPFSYSYTCGGEDTERFAPRFTYYGQRYVEIEGAVPAGTPNPDGLPEIDDLCGYLSTSAGQPAGQFVCSKPLFNQIHTLIDWAIRSNMASVITDCPHREKLGWQEQDNLMQHSINYRYNTASIYEKLFDDQLLAQRHDSIRGTDGVSHEGCMPSICPEYVRFSDGFEDSPEWGSSCIISPWYNYLWYGDLRSIRDHYASMMAYLGYLDRRAKDNLLGYGLGDWFDIGPKAPGYAQLTSQRLTCTATYYYCTRIMGKCASLLGYTAEADRLLNKAEAIRQAYNRAFYHPETGLYENGSQTAQAMSLYMGLVDEANRGKVAARLAKSLRDGNYALTAGDIGYRYLLQALTREGYGDVVFKMNSKYDTPGYGWQIAHGATALTESWQAYGFVSNNHLMLGHLMEWLYAGLGGITQQDGSVAFRTVRIAPQVVGDISYADVSYESSRGTIRCGWKIVDGRFVLDVDIPAGCEAVVCLPAGIGGPAHAAPHGELKVGSGHYHFEVGQ</sequence>
<dbReference type="Pfam" id="PF17390">
    <property type="entry name" value="Bac_rhamnosid_C"/>
    <property type="match status" value="1"/>
</dbReference>
<evidence type="ECO:0000313" key="8">
    <source>
        <dbReference type="EMBL" id="EGN57931.1"/>
    </source>
</evidence>
<feature type="domain" description="Alpha-L-rhamnosidase C-terminal" evidence="7">
    <location>
        <begin position="845"/>
        <end position="906"/>
    </location>
</feature>
<dbReference type="Pfam" id="PF08531">
    <property type="entry name" value="Bac_rhamnosid_N"/>
    <property type="match status" value="1"/>
</dbReference>
<dbReference type="InterPro" id="IPR036116">
    <property type="entry name" value="FN3_sf"/>
</dbReference>
<evidence type="ECO:0000259" key="5">
    <source>
        <dbReference type="Pfam" id="PF08531"/>
    </source>
</evidence>
<dbReference type="Pfam" id="PF17389">
    <property type="entry name" value="Bac_rhamnosid6H"/>
    <property type="match status" value="1"/>
</dbReference>
<dbReference type="Gene3D" id="2.60.420.10">
    <property type="entry name" value="Maltose phosphorylase, domain 3"/>
    <property type="match status" value="1"/>
</dbReference>
<dbReference type="SUPFAM" id="SSF49265">
    <property type="entry name" value="Fibronectin type III"/>
    <property type="match status" value="1"/>
</dbReference>
<dbReference type="PANTHER" id="PTHR33307">
    <property type="entry name" value="ALPHA-RHAMNOSIDASE (EUROFUNG)"/>
    <property type="match status" value="1"/>
</dbReference>
<evidence type="ECO:0000313" key="9">
    <source>
        <dbReference type="Proteomes" id="UP000002772"/>
    </source>
</evidence>